<comment type="similarity">
    <text evidence="2">Belongs to the ABC transporter superfamily. ABCC family. Conjugate transporter (TC 3.A.1.208) subfamily.</text>
</comment>
<dbReference type="InterPro" id="IPR044746">
    <property type="entry name" value="ABCC_6TM_D1"/>
</dbReference>
<evidence type="ECO:0000256" key="1">
    <source>
        <dbReference type="ARBA" id="ARBA00004141"/>
    </source>
</evidence>
<feature type="domain" description="ABC transmembrane type-1" evidence="11">
    <location>
        <begin position="755"/>
        <end position="1015"/>
    </location>
</feature>
<feature type="transmembrane region" description="Helical" evidence="9">
    <location>
        <begin position="862"/>
        <end position="886"/>
    </location>
</feature>
<evidence type="ECO:0000256" key="5">
    <source>
        <dbReference type="ARBA" id="ARBA00022741"/>
    </source>
</evidence>
<dbReference type="Pfam" id="PF00664">
    <property type="entry name" value="ABC_membrane"/>
    <property type="match status" value="2"/>
</dbReference>
<evidence type="ECO:0000256" key="4">
    <source>
        <dbReference type="ARBA" id="ARBA00022692"/>
    </source>
</evidence>
<dbReference type="Pfam" id="PF00005">
    <property type="entry name" value="ABC_tran"/>
    <property type="match status" value="2"/>
</dbReference>
<keyword evidence="7 9" id="KW-1133">Transmembrane helix</keyword>
<evidence type="ECO:0000256" key="3">
    <source>
        <dbReference type="ARBA" id="ARBA00022448"/>
    </source>
</evidence>
<evidence type="ECO:0000256" key="8">
    <source>
        <dbReference type="ARBA" id="ARBA00023136"/>
    </source>
</evidence>
<dbReference type="InterPro" id="IPR036640">
    <property type="entry name" value="ABC1_TM_sf"/>
</dbReference>
<dbReference type="InterPro" id="IPR027417">
    <property type="entry name" value="P-loop_NTPase"/>
</dbReference>
<evidence type="ECO:0000313" key="12">
    <source>
        <dbReference type="EMBL" id="CAH3127368.1"/>
    </source>
</evidence>
<feature type="domain" description="ABC transmembrane type-1" evidence="11">
    <location>
        <begin position="98"/>
        <end position="380"/>
    </location>
</feature>
<evidence type="ECO:0000259" key="11">
    <source>
        <dbReference type="PROSITE" id="PS50929"/>
    </source>
</evidence>
<gene>
    <name evidence="12" type="ORF">PLOB_00032908</name>
</gene>
<dbReference type="InterPro" id="IPR003439">
    <property type="entry name" value="ABC_transporter-like_ATP-bd"/>
</dbReference>
<dbReference type="InterPro" id="IPR011527">
    <property type="entry name" value="ABC1_TM_dom"/>
</dbReference>
<evidence type="ECO:0000256" key="6">
    <source>
        <dbReference type="ARBA" id="ARBA00022840"/>
    </source>
</evidence>
<accession>A0ABN8P344</accession>
<feature type="transmembrane region" description="Helical" evidence="9">
    <location>
        <begin position="215"/>
        <end position="235"/>
    </location>
</feature>
<organism evidence="12 13">
    <name type="scientific">Porites lobata</name>
    <dbReference type="NCBI Taxonomy" id="104759"/>
    <lineage>
        <taxon>Eukaryota</taxon>
        <taxon>Metazoa</taxon>
        <taxon>Cnidaria</taxon>
        <taxon>Anthozoa</taxon>
        <taxon>Hexacorallia</taxon>
        <taxon>Scleractinia</taxon>
        <taxon>Fungiina</taxon>
        <taxon>Poritidae</taxon>
        <taxon>Porites</taxon>
    </lineage>
</organism>
<name>A0ABN8P344_9CNID</name>
<keyword evidence="4 9" id="KW-0812">Transmembrane</keyword>
<feature type="domain" description="ABC transporter" evidence="10">
    <location>
        <begin position="1067"/>
        <end position="1300"/>
    </location>
</feature>
<protein>
    <submittedName>
        <fullName evidence="12">Uncharacterized protein</fullName>
    </submittedName>
</protein>
<dbReference type="Gene3D" id="1.20.1560.10">
    <property type="entry name" value="ABC transporter type 1, transmembrane domain"/>
    <property type="match status" value="2"/>
</dbReference>
<evidence type="ECO:0000256" key="2">
    <source>
        <dbReference type="ARBA" id="ARBA00009726"/>
    </source>
</evidence>
<dbReference type="PANTHER" id="PTHR24223:SF456">
    <property type="entry name" value="MULTIDRUG RESISTANCE-ASSOCIATED PROTEIN LETHAL(2)03659"/>
    <property type="match status" value="1"/>
</dbReference>
<keyword evidence="8 9" id="KW-0472">Membrane</keyword>
<keyword evidence="6" id="KW-0067">ATP-binding</keyword>
<feature type="transmembrane region" description="Helical" evidence="9">
    <location>
        <begin position="982"/>
        <end position="1012"/>
    </location>
</feature>
<dbReference type="CDD" id="cd03250">
    <property type="entry name" value="ABCC_MRP_domain1"/>
    <property type="match status" value="1"/>
</dbReference>
<feature type="transmembrane region" description="Helical" evidence="9">
    <location>
        <begin position="892"/>
        <end position="910"/>
    </location>
</feature>
<dbReference type="CDD" id="cd03244">
    <property type="entry name" value="ABCC_MRP_domain2"/>
    <property type="match status" value="1"/>
</dbReference>
<dbReference type="Gene3D" id="3.40.50.300">
    <property type="entry name" value="P-loop containing nucleotide triphosphate hydrolases"/>
    <property type="match status" value="2"/>
</dbReference>
<dbReference type="PROSITE" id="PS50929">
    <property type="entry name" value="ABC_TM1F"/>
    <property type="match status" value="2"/>
</dbReference>
<comment type="subcellular location">
    <subcellularLocation>
        <location evidence="1">Membrane</location>
        <topology evidence="1">Multi-pass membrane protein</topology>
    </subcellularLocation>
</comment>
<feature type="transmembrane region" description="Helical" evidence="9">
    <location>
        <begin position="751"/>
        <end position="774"/>
    </location>
</feature>
<proteinExistence type="inferred from homology"/>
<keyword evidence="3" id="KW-0813">Transport</keyword>
<keyword evidence="13" id="KW-1185">Reference proteome</keyword>
<evidence type="ECO:0000256" key="7">
    <source>
        <dbReference type="ARBA" id="ARBA00022989"/>
    </source>
</evidence>
<evidence type="ECO:0000313" key="13">
    <source>
        <dbReference type="Proteomes" id="UP001159405"/>
    </source>
</evidence>
<sequence>MQFEKAWKYSLFMKNPKERAGIFSRLFFSWMNSLMNIGNKRILEHSDLYPLLDENKSKGLTDKLEHTWHEEVRNSHTKGKKARLGRAMIKVLPWSDYALAGISLFIGVACNILQPLFLSLLLSLLLRTGTELHNSWMFTYASGLFCSLLFRVVVMNQYLSKVSFMGMRWRTAAIGVIYKKIYRLRLKDLTRVQPGQIIALVTHDAQRLDQVFQKVGYILQGFLELVAVTALIWRLIGFQAISGIIFLIVLLAYYIGMWDVCMKLRMRIARWTERRLSIVEQIVSGIRAIKMNTWEWPYKNRVEEIRRKELQYVRQKSAILSTFATFLHTSSIVACFISLTTLIITGVELSTYNIFMVLAFIRTIRLSASSTFAAGVNFIGAAAGSLGRIQSFLELEETVYSEGSYSRKRTRSKIRSFLDLTDAEMSEYLSNEDLTKISNDIKVGKTVPQYEPALIKQQSLDIADNPSGDLHVTFENVSCYWGSGNRSIALRNVTFRTTAKELTLINGPAGCGKSSLLAAILGELPPTEGQISSVGKIAYVPQTPWVFSDTLRENIVFGKQYNPFRYQAIVNACNLQKDIDKLSDGDLTIIGSNGFTLSQDQQARIGIARAAYSDADIYLLDDPLCAVEPRVAEQVFAKCICGLLSKRVRILVSRQLQFVERVDQILTMRAGTIINEVTSQVMGYRSVKLHSPGRLTEPERKIPVNKTVEFVIEEEIQEKYRTRSNLFEEEEMMGPVSLTVYWKYLRNGACLPFLVVFAIFTFCVQGAILVPDIWLLRMSEFASRLSLDQTSWYIYAAMVGGVFMLTILRASFFFATTLRSSERLHQKMIVSVLQAPIAFFDTHPTTSILNRFSKDIGCMDELLPSVFLVSIQITLFAISVFLLPVILNPCVFLVGGPLFVLFIIFWSYYLKTARQVRKLEISCRRPVVGHFSETLTGLVTIRTHSMQKAFTEGFYGYQDSHSQGCSTNISCGGWIGFRLDMVCAVFVIAVTAGAFYVKLDAALTILSLIYALQLSLDMSQNGIKRCAEVENYMSAVDRNLACSEIEREPGYAIEIQPPIPWPKDGGISFECVSLSYSREGSRVLKDISFTVQPGEKLGIAGRPGTGKSSIVNALFRMPECGGKVTIDGVRINNLELQASRRGMSIITKEPILFMGSLRMNVDPFLNHSEREVWEVLEKCHLKSWVESLPKQLYQDLADCSATLGPSERQLISFARALLHKSKIVIIDEATSSVDYRTDRLIQEVIRTWFIDCTVITIPHRLSTIIDYDRVMVLERGKIVELDKPEVLLRRNDGYFAHLYGNQCPS</sequence>
<dbReference type="SMART" id="SM00382">
    <property type="entry name" value="AAA"/>
    <property type="match status" value="2"/>
</dbReference>
<comment type="caution">
    <text evidence="12">The sequence shown here is derived from an EMBL/GenBank/DDBJ whole genome shotgun (WGS) entry which is preliminary data.</text>
</comment>
<feature type="transmembrane region" description="Helical" evidence="9">
    <location>
        <begin position="364"/>
        <end position="386"/>
    </location>
</feature>
<feature type="domain" description="ABC transporter" evidence="10">
    <location>
        <begin position="472"/>
        <end position="695"/>
    </location>
</feature>
<dbReference type="InterPro" id="IPR003593">
    <property type="entry name" value="AAA+_ATPase"/>
</dbReference>
<dbReference type="PROSITE" id="PS50893">
    <property type="entry name" value="ABC_TRANSPORTER_2"/>
    <property type="match status" value="2"/>
</dbReference>
<reference evidence="12 13" key="1">
    <citation type="submission" date="2022-05" db="EMBL/GenBank/DDBJ databases">
        <authorList>
            <consortium name="Genoscope - CEA"/>
            <person name="William W."/>
        </authorList>
    </citation>
    <scope>NUCLEOTIDE SEQUENCE [LARGE SCALE GENOMIC DNA]</scope>
</reference>
<feature type="transmembrane region" description="Helical" evidence="9">
    <location>
        <begin position="241"/>
        <end position="261"/>
    </location>
</feature>
<dbReference type="SUPFAM" id="SSF52540">
    <property type="entry name" value="P-loop containing nucleoside triphosphate hydrolases"/>
    <property type="match status" value="2"/>
</dbReference>
<feature type="transmembrane region" description="Helical" evidence="9">
    <location>
        <begin position="138"/>
        <end position="159"/>
    </location>
</feature>
<dbReference type="InterPro" id="IPR050173">
    <property type="entry name" value="ABC_transporter_C-like"/>
</dbReference>
<dbReference type="PANTHER" id="PTHR24223">
    <property type="entry name" value="ATP-BINDING CASSETTE SUB-FAMILY C"/>
    <property type="match status" value="1"/>
</dbReference>
<dbReference type="CDD" id="cd18579">
    <property type="entry name" value="ABC_6TM_ABCC_D1"/>
    <property type="match status" value="1"/>
</dbReference>
<feature type="transmembrane region" description="Helical" evidence="9">
    <location>
        <begin position="794"/>
        <end position="818"/>
    </location>
</feature>
<evidence type="ECO:0000256" key="9">
    <source>
        <dbReference type="SAM" id="Phobius"/>
    </source>
</evidence>
<dbReference type="Proteomes" id="UP001159405">
    <property type="component" value="Unassembled WGS sequence"/>
</dbReference>
<dbReference type="SUPFAM" id="SSF90123">
    <property type="entry name" value="ABC transporter transmembrane region"/>
    <property type="match status" value="2"/>
</dbReference>
<feature type="transmembrane region" description="Helical" evidence="9">
    <location>
        <begin position="317"/>
        <end position="344"/>
    </location>
</feature>
<keyword evidence="5" id="KW-0547">Nucleotide-binding</keyword>
<dbReference type="EMBL" id="CALNXK010000043">
    <property type="protein sequence ID" value="CAH3127368.1"/>
    <property type="molecule type" value="Genomic_DNA"/>
</dbReference>
<feature type="transmembrane region" description="Helical" evidence="9">
    <location>
        <begin position="97"/>
        <end position="126"/>
    </location>
</feature>
<evidence type="ECO:0000259" key="10">
    <source>
        <dbReference type="PROSITE" id="PS50893"/>
    </source>
</evidence>